<dbReference type="SUPFAM" id="SSF50974">
    <property type="entry name" value="Nitrous oxide reductase, N-terminal domain"/>
    <property type="match status" value="1"/>
</dbReference>
<gene>
    <name evidence="2" type="ORF">IC231_05020</name>
</gene>
<accession>A0ABR8JC89</accession>
<dbReference type="PANTHER" id="PTHR47197:SF3">
    <property type="entry name" value="DIHYDRO-HEME D1 DEHYDROGENASE"/>
    <property type="match status" value="1"/>
</dbReference>
<feature type="signal peptide" evidence="1">
    <location>
        <begin position="1"/>
        <end position="22"/>
    </location>
</feature>
<name>A0ABR8JC89_9BACT</name>
<sequence>MYRTFPLFSRLFLAGFGALALASCDSDDETSPIYNLSKDGSNVFVLNEGQYGTPNGEVSLFSKSSRSVIDNSTFRTVNQRDLGDVVQSMLVVDEQGYVVVNNSKKVEVINLRTFAAVATVTGLEQPRYAIAAAAGKVYISEWVALGGTGRVAVLDTRTNTITKTIAVGRQPEGMLLANGKVYVANSDENTVSVINPATDVVEATLPVQDGPTSLVQDQTGAIWVLCGGITRYGTTAPYPVLSSTPANLIKLNTTTPAASLVLPFTSGGASELRLNSTKTQLYYRYRGAVYQMSTGAAALPTTPLIRRSFYGFNIDPADNTIYGSIAPYSGTGKFIRYQPTGTAIDSFNVSLLPNGFVFY</sequence>
<dbReference type="Proteomes" id="UP000642468">
    <property type="component" value="Unassembled WGS sequence"/>
</dbReference>
<evidence type="ECO:0000256" key="1">
    <source>
        <dbReference type="SAM" id="SignalP"/>
    </source>
</evidence>
<dbReference type="InterPro" id="IPR015943">
    <property type="entry name" value="WD40/YVTN_repeat-like_dom_sf"/>
</dbReference>
<comment type="caution">
    <text evidence="2">The sequence shown here is derived from an EMBL/GenBank/DDBJ whole genome shotgun (WGS) entry which is preliminary data.</text>
</comment>
<evidence type="ECO:0008006" key="4">
    <source>
        <dbReference type="Google" id="ProtNLM"/>
    </source>
</evidence>
<proteinExistence type="predicted"/>
<keyword evidence="1" id="KW-0732">Signal</keyword>
<dbReference type="PROSITE" id="PS51257">
    <property type="entry name" value="PROKAR_LIPOPROTEIN"/>
    <property type="match status" value="1"/>
</dbReference>
<dbReference type="InterPro" id="IPR051200">
    <property type="entry name" value="Host-pathogen_enzymatic-act"/>
</dbReference>
<dbReference type="InterPro" id="IPR011045">
    <property type="entry name" value="N2O_reductase_N"/>
</dbReference>
<dbReference type="InterPro" id="IPR031815">
    <property type="entry name" value="DUF5074"/>
</dbReference>
<feature type="chain" id="PRO_5046304683" description="YncE family protein" evidence="1">
    <location>
        <begin position="23"/>
        <end position="359"/>
    </location>
</feature>
<dbReference type="PANTHER" id="PTHR47197">
    <property type="entry name" value="PROTEIN NIRF"/>
    <property type="match status" value="1"/>
</dbReference>
<organism evidence="2 3">
    <name type="scientific">Hymenobacter duratus</name>
    <dbReference type="NCBI Taxonomy" id="2771356"/>
    <lineage>
        <taxon>Bacteria</taxon>
        <taxon>Pseudomonadati</taxon>
        <taxon>Bacteroidota</taxon>
        <taxon>Cytophagia</taxon>
        <taxon>Cytophagales</taxon>
        <taxon>Hymenobacteraceae</taxon>
        <taxon>Hymenobacter</taxon>
    </lineage>
</organism>
<keyword evidence="3" id="KW-1185">Reference proteome</keyword>
<protein>
    <recommendedName>
        <fullName evidence="4">YncE family protein</fullName>
    </recommendedName>
</protein>
<dbReference type="Pfam" id="PF16819">
    <property type="entry name" value="DUF5074"/>
    <property type="match status" value="1"/>
</dbReference>
<evidence type="ECO:0000313" key="2">
    <source>
        <dbReference type="EMBL" id="MBD2714390.1"/>
    </source>
</evidence>
<reference evidence="2 3" key="1">
    <citation type="submission" date="2020-09" db="EMBL/GenBank/DDBJ databases">
        <authorList>
            <person name="Kim M.K."/>
        </authorList>
    </citation>
    <scope>NUCLEOTIDE SEQUENCE [LARGE SCALE GENOMIC DNA]</scope>
    <source>
        <strain evidence="2 3">BT646</strain>
    </source>
</reference>
<evidence type="ECO:0000313" key="3">
    <source>
        <dbReference type="Proteomes" id="UP000642468"/>
    </source>
</evidence>
<dbReference type="EMBL" id="JACWZZ010000001">
    <property type="protein sequence ID" value="MBD2714390.1"/>
    <property type="molecule type" value="Genomic_DNA"/>
</dbReference>
<dbReference type="Gene3D" id="2.130.10.10">
    <property type="entry name" value="YVTN repeat-like/Quinoprotein amine dehydrogenase"/>
    <property type="match status" value="1"/>
</dbReference>
<dbReference type="NCBIfam" id="TIGR02276">
    <property type="entry name" value="beta_rpt_yvtn"/>
    <property type="match status" value="1"/>
</dbReference>
<dbReference type="InterPro" id="IPR011964">
    <property type="entry name" value="YVTN_b-propeller_repeat"/>
</dbReference>
<dbReference type="RefSeq" id="WP_190783475.1">
    <property type="nucleotide sequence ID" value="NZ_JACWZZ010000001.1"/>
</dbReference>